<sequence length="278" mass="29612">MAMLRRALLTLLIGLAGPSTCAPAAAEDDPDAALCEAAIVNGARRGGVPPEVLLGVALTETGRKSNGRIRPYPWAINREGKGYWFKSRDEAIAFARDSLAAGRRSFDVGCVQINYRWHGHAFPSLEDMFDPEWTATYAAQFLRTLYEERGSWSEAAGAYHSLTPDLAAIYRQRFDRLLADLGPGDLPDAETLVARATPDARRSSRSARREAQRRALAEQIARAGPPLPAAPGSVARVPAGAPGGALLAPGTGPLLTEGRPMLAETGPPLMEPAGGGLY</sequence>
<dbReference type="EMBL" id="QFPW01000001">
    <property type="protein sequence ID" value="PZQ52363.1"/>
    <property type="molecule type" value="Genomic_DNA"/>
</dbReference>
<organism evidence="3 4">
    <name type="scientific">Rhodovulum sulfidophilum</name>
    <name type="common">Rhodobacter sulfidophilus</name>
    <dbReference type="NCBI Taxonomy" id="35806"/>
    <lineage>
        <taxon>Bacteria</taxon>
        <taxon>Pseudomonadati</taxon>
        <taxon>Pseudomonadota</taxon>
        <taxon>Alphaproteobacteria</taxon>
        <taxon>Rhodobacterales</taxon>
        <taxon>Paracoccaceae</taxon>
        <taxon>Rhodovulum</taxon>
    </lineage>
</organism>
<proteinExistence type="predicted"/>
<reference evidence="3 4" key="1">
    <citation type="submission" date="2017-08" db="EMBL/GenBank/DDBJ databases">
        <title>Infants hospitalized years apart are colonized by the same room-sourced microbial strains.</title>
        <authorList>
            <person name="Brooks B."/>
            <person name="Olm M.R."/>
            <person name="Firek B.A."/>
            <person name="Baker R."/>
            <person name="Thomas B.C."/>
            <person name="Morowitz M.J."/>
            <person name="Banfield J.F."/>
        </authorList>
    </citation>
    <scope>NUCLEOTIDE SEQUENCE [LARGE SCALE GENOMIC DNA]</scope>
    <source>
        <strain evidence="3">S2_005_002_R2_34</strain>
    </source>
</reference>
<feature type="region of interest" description="Disordered" evidence="1">
    <location>
        <begin position="196"/>
        <end position="216"/>
    </location>
</feature>
<comment type="caution">
    <text evidence="3">The sequence shown here is derived from an EMBL/GenBank/DDBJ whole genome shotgun (WGS) entry which is preliminary data.</text>
</comment>
<evidence type="ECO:0000256" key="2">
    <source>
        <dbReference type="SAM" id="SignalP"/>
    </source>
</evidence>
<evidence type="ECO:0000313" key="3">
    <source>
        <dbReference type="EMBL" id="PZQ52363.1"/>
    </source>
</evidence>
<feature type="region of interest" description="Disordered" evidence="1">
    <location>
        <begin position="248"/>
        <end position="278"/>
    </location>
</feature>
<dbReference type="InterPro" id="IPR023346">
    <property type="entry name" value="Lysozyme-like_dom_sf"/>
</dbReference>
<gene>
    <name evidence="3" type="ORF">DI556_01520</name>
</gene>
<protein>
    <submittedName>
        <fullName evidence="3">Tail length tape measure protein</fullName>
    </submittedName>
</protein>
<evidence type="ECO:0000256" key="1">
    <source>
        <dbReference type="SAM" id="MobiDB-lite"/>
    </source>
</evidence>
<keyword evidence="2" id="KW-0732">Signal</keyword>
<feature type="compositionally biased region" description="Basic and acidic residues" evidence="1">
    <location>
        <begin position="198"/>
        <end position="216"/>
    </location>
</feature>
<feature type="signal peptide" evidence="2">
    <location>
        <begin position="1"/>
        <end position="24"/>
    </location>
</feature>
<dbReference type="Proteomes" id="UP000249185">
    <property type="component" value="Unassembled WGS sequence"/>
</dbReference>
<accession>A0A2W5QC66</accession>
<feature type="chain" id="PRO_5015932718" evidence="2">
    <location>
        <begin position="25"/>
        <end position="278"/>
    </location>
</feature>
<evidence type="ECO:0000313" key="4">
    <source>
        <dbReference type="Proteomes" id="UP000249185"/>
    </source>
</evidence>
<dbReference type="AlphaFoldDB" id="A0A2W5QC66"/>
<name>A0A2W5QC66_RHOSU</name>
<dbReference type="SUPFAM" id="SSF53955">
    <property type="entry name" value="Lysozyme-like"/>
    <property type="match status" value="1"/>
</dbReference>